<dbReference type="Proteomes" id="UP000238479">
    <property type="component" value="Chromosome 6"/>
</dbReference>
<organism evidence="1 2">
    <name type="scientific">Rosa chinensis</name>
    <name type="common">China rose</name>
    <dbReference type="NCBI Taxonomy" id="74649"/>
    <lineage>
        <taxon>Eukaryota</taxon>
        <taxon>Viridiplantae</taxon>
        <taxon>Streptophyta</taxon>
        <taxon>Embryophyta</taxon>
        <taxon>Tracheophyta</taxon>
        <taxon>Spermatophyta</taxon>
        <taxon>Magnoliopsida</taxon>
        <taxon>eudicotyledons</taxon>
        <taxon>Gunneridae</taxon>
        <taxon>Pentapetalae</taxon>
        <taxon>rosids</taxon>
        <taxon>fabids</taxon>
        <taxon>Rosales</taxon>
        <taxon>Rosaceae</taxon>
        <taxon>Rosoideae</taxon>
        <taxon>Rosoideae incertae sedis</taxon>
        <taxon>Rosa</taxon>
    </lineage>
</organism>
<reference evidence="1 2" key="1">
    <citation type="journal article" date="2018" name="Nat. Genet.">
        <title>The Rosa genome provides new insights in the design of modern roses.</title>
        <authorList>
            <person name="Bendahmane M."/>
        </authorList>
    </citation>
    <scope>NUCLEOTIDE SEQUENCE [LARGE SCALE GENOMIC DNA]</scope>
    <source>
        <strain evidence="2">cv. Old Blush</strain>
    </source>
</reference>
<evidence type="ECO:0000313" key="1">
    <source>
        <dbReference type="EMBL" id="PRQ26018.1"/>
    </source>
</evidence>
<keyword evidence="2" id="KW-1185">Reference proteome</keyword>
<sequence length="98" mass="10899">MPKVLKSSHSLIRRLLISFLVFFSQFSILVLQAAKRSGMEISDSVVACISDLAFKFTGLFALETWSNKQCQAFPKLQVTELSKLSSSDLISISRELGI</sequence>
<comment type="caution">
    <text evidence="1">The sequence shown here is derived from an EMBL/GenBank/DDBJ whole genome shotgun (WGS) entry which is preliminary data.</text>
</comment>
<gene>
    <name evidence="1" type="ORF">RchiOBHm_Chr6g0290021</name>
</gene>
<dbReference type="AlphaFoldDB" id="A0A2P6PVR6"/>
<protein>
    <submittedName>
        <fullName evidence="1">Uncharacterized protein</fullName>
    </submittedName>
</protein>
<evidence type="ECO:0000313" key="2">
    <source>
        <dbReference type="Proteomes" id="UP000238479"/>
    </source>
</evidence>
<accession>A0A2P6PVR6</accession>
<dbReference type="EMBL" id="PDCK01000044">
    <property type="protein sequence ID" value="PRQ26018.1"/>
    <property type="molecule type" value="Genomic_DNA"/>
</dbReference>
<dbReference type="Gramene" id="PRQ26018">
    <property type="protein sequence ID" value="PRQ26018"/>
    <property type="gene ID" value="RchiOBHm_Chr6g0290021"/>
</dbReference>
<name>A0A2P6PVR6_ROSCH</name>
<proteinExistence type="predicted"/>